<dbReference type="InterPro" id="IPR036179">
    <property type="entry name" value="Ig-like_dom_sf"/>
</dbReference>
<feature type="transmembrane region" description="Helical" evidence="6">
    <location>
        <begin position="252"/>
        <end position="272"/>
    </location>
</feature>
<keyword evidence="10" id="KW-1185">Reference proteome</keyword>
<keyword evidence="6" id="KW-0812">Transmembrane</keyword>
<dbReference type="Gene3D" id="2.60.40.10">
    <property type="entry name" value="Immunoglobulins"/>
    <property type="match status" value="2"/>
</dbReference>
<keyword evidence="7" id="KW-0732">Signal</keyword>
<evidence type="ECO:0000256" key="5">
    <source>
        <dbReference type="ARBA" id="ARBA00023319"/>
    </source>
</evidence>
<dbReference type="AlphaFoldDB" id="A0AA88IPY0"/>
<dbReference type="EMBL" id="JAVRJZ010000001">
    <property type="protein sequence ID" value="KAK2727906.1"/>
    <property type="molecule type" value="Genomic_DNA"/>
</dbReference>
<accession>A0AA88IPY0</accession>
<feature type="chain" id="PRO_5041702883" description="Ig-like domain-containing protein" evidence="7">
    <location>
        <begin position="26"/>
        <end position="294"/>
    </location>
</feature>
<dbReference type="InterPro" id="IPR007110">
    <property type="entry name" value="Ig-like_dom"/>
</dbReference>
<keyword evidence="5" id="KW-0393">Immunoglobulin domain</keyword>
<evidence type="ECO:0000313" key="9">
    <source>
        <dbReference type="EMBL" id="KAK2727906.1"/>
    </source>
</evidence>
<evidence type="ECO:0000313" key="10">
    <source>
        <dbReference type="Proteomes" id="UP001187531"/>
    </source>
</evidence>
<evidence type="ECO:0000256" key="6">
    <source>
        <dbReference type="SAM" id="Phobius"/>
    </source>
</evidence>
<dbReference type="InterPro" id="IPR051275">
    <property type="entry name" value="Cell_adhesion_signaling"/>
</dbReference>
<dbReference type="SUPFAM" id="SSF48726">
    <property type="entry name" value="Immunoglobulin"/>
    <property type="match status" value="2"/>
</dbReference>
<dbReference type="GO" id="GO:0005911">
    <property type="term" value="C:cell-cell junction"/>
    <property type="evidence" value="ECO:0007669"/>
    <property type="project" value="TreeGrafter"/>
</dbReference>
<protein>
    <recommendedName>
        <fullName evidence="8">Ig-like domain-containing protein</fullName>
    </recommendedName>
</protein>
<dbReference type="Proteomes" id="UP001187531">
    <property type="component" value="Unassembled WGS sequence"/>
</dbReference>
<keyword evidence="6" id="KW-1133">Transmembrane helix</keyword>
<dbReference type="GO" id="GO:0050839">
    <property type="term" value="F:cell adhesion molecule binding"/>
    <property type="evidence" value="ECO:0007669"/>
    <property type="project" value="TreeGrafter"/>
</dbReference>
<dbReference type="Pfam" id="PF00047">
    <property type="entry name" value="ig"/>
    <property type="match status" value="1"/>
</dbReference>
<feature type="domain" description="Ig-like" evidence="8">
    <location>
        <begin position="15"/>
        <end position="97"/>
    </location>
</feature>
<evidence type="ECO:0000256" key="1">
    <source>
        <dbReference type="ARBA" id="ARBA00004479"/>
    </source>
</evidence>
<evidence type="ECO:0000259" key="8">
    <source>
        <dbReference type="PROSITE" id="PS50835"/>
    </source>
</evidence>
<evidence type="ECO:0000256" key="7">
    <source>
        <dbReference type="SAM" id="SignalP"/>
    </source>
</evidence>
<feature type="signal peptide" evidence="7">
    <location>
        <begin position="1"/>
        <end position="25"/>
    </location>
</feature>
<evidence type="ECO:0000256" key="4">
    <source>
        <dbReference type="ARBA" id="ARBA00023180"/>
    </source>
</evidence>
<gene>
    <name evidence="9" type="ORF">QYM36_008399</name>
</gene>
<comment type="caution">
    <text evidence="9">The sequence shown here is derived from an EMBL/GenBank/DDBJ whole genome shotgun (WGS) entry which is preliminary data.</text>
</comment>
<evidence type="ECO:0000256" key="3">
    <source>
        <dbReference type="ARBA" id="ARBA00023157"/>
    </source>
</evidence>
<dbReference type="InterPro" id="IPR013783">
    <property type="entry name" value="Ig-like_fold"/>
</dbReference>
<dbReference type="GO" id="GO:0098609">
    <property type="term" value="P:cell-cell adhesion"/>
    <property type="evidence" value="ECO:0007669"/>
    <property type="project" value="TreeGrafter"/>
</dbReference>
<dbReference type="GO" id="GO:0005886">
    <property type="term" value="C:plasma membrane"/>
    <property type="evidence" value="ECO:0007669"/>
    <property type="project" value="TreeGrafter"/>
</dbReference>
<dbReference type="InterPro" id="IPR003599">
    <property type="entry name" value="Ig_sub"/>
</dbReference>
<organism evidence="9 10">
    <name type="scientific">Artemia franciscana</name>
    <name type="common">Brine shrimp</name>
    <name type="synonym">Artemia sanfranciscana</name>
    <dbReference type="NCBI Taxonomy" id="6661"/>
    <lineage>
        <taxon>Eukaryota</taxon>
        <taxon>Metazoa</taxon>
        <taxon>Ecdysozoa</taxon>
        <taxon>Arthropoda</taxon>
        <taxon>Crustacea</taxon>
        <taxon>Branchiopoda</taxon>
        <taxon>Anostraca</taxon>
        <taxon>Artemiidae</taxon>
        <taxon>Artemia</taxon>
    </lineage>
</organism>
<comment type="subcellular location">
    <subcellularLocation>
        <location evidence="1">Membrane</location>
        <topology evidence="1">Single-pass type I membrane protein</topology>
    </subcellularLocation>
</comment>
<sequence length="294" mass="33286">MRILRVTVKNLYILPIFVLLLNANGDVSNTKVISVTANLGENLNFNCSHHDSEDSESIEDFWEREKGTSFSNGKTVLLHSVLNIEDLRREDEGTYLCYRGSVLLVMLKITVLYSPIMLPLIASSKANGSHLSIGCVAEGFPRPILHWSWEKIENSEWNLTTEEDSLHAELLLRLCSLPNNIHFLNRTDIYEETSFIISSRFTASILSFKTFPQRALANVRCTASNQFGSEQVTIYPHRDKEGTQRNGRHLEFVIAMLPPLYIAFYILFVLACKSGIEADSPLTVAKELWEISSD</sequence>
<dbReference type="InterPro" id="IPR013151">
    <property type="entry name" value="Immunoglobulin_dom"/>
</dbReference>
<dbReference type="PANTHER" id="PTHR11640">
    <property type="entry name" value="NEPHRIN"/>
    <property type="match status" value="1"/>
</dbReference>
<keyword evidence="3" id="KW-1015">Disulfide bond</keyword>
<keyword evidence="4" id="KW-0325">Glycoprotein</keyword>
<dbReference type="PROSITE" id="PS50835">
    <property type="entry name" value="IG_LIKE"/>
    <property type="match status" value="1"/>
</dbReference>
<proteinExistence type="predicted"/>
<dbReference type="SMART" id="SM00409">
    <property type="entry name" value="IG"/>
    <property type="match status" value="1"/>
</dbReference>
<dbReference type="PANTHER" id="PTHR11640:SF31">
    <property type="entry name" value="IRREGULAR CHIASM C-ROUGHEST PROTEIN-RELATED"/>
    <property type="match status" value="1"/>
</dbReference>
<evidence type="ECO:0000256" key="2">
    <source>
        <dbReference type="ARBA" id="ARBA00023136"/>
    </source>
</evidence>
<reference evidence="9" key="1">
    <citation type="submission" date="2023-07" db="EMBL/GenBank/DDBJ databases">
        <title>Chromosome-level genome assembly of Artemia franciscana.</title>
        <authorList>
            <person name="Jo E."/>
        </authorList>
    </citation>
    <scope>NUCLEOTIDE SEQUENCE</scope>
    <source>
        <tissue evidence="9">Whole body</tissue>
    </source>
</reference>
<keyword evidence="2 6" id="KW-0472">Membrane</keyword>
<name>A0AA88IPY0_ARTSF</name>